<evidence type="ECO:0000256" key="5">
    <source>
        <dbReference type="ARBA" id="ARBA00022692"/>
    </source>
</evidence>
<evidence type="ECO:0000256" key="4">
    <source>
        <dbReference type="ARBA" id="ARBA00022679"/>
    </source>
</evidence>
<evidence type="ECO:0000313" key="9">
    <source>
        <dbReference type="EMBL" id="CAB4729973.1"/>
    </source>
</evidence>
<dbReference type="EMBL" id="CAEZYU010000006">
    <property type="protein sequence ID" value="CAB4729973.1"/>
    <property type="molecule type" value="Genomic_DNA"/>
</dbReference>
<keyword evidence="4" id="KW-0808">Transferase</keyword>
<feature type="transmembrane region" description="Helical" evidence="8">
    <location>
        <begin position="307"/>
        <end position="328"/>
    </location>
</feature>
<feature type="transmembrane region" description="Helical" evidence="8">
    <location>
        <begin position="340"/>
        <end position="357"/>
    </location>
</feature>
<dbReference type="GO" id="GO:0005886">
    <property type="term" value="C:plasma membrane"/>
    <property type="evidence" value="ECO:0007669"/>
    <property type="project" value="UniProtKB-SubCell"/>
</dbReference>
<dbReference type="GO" id="GO:0008610">
    <property type="term" value="P:lipid biosynthetic process"/>
    <property type="evidence" value="ECO:0007669"/>
    <property type="project" value="UniProtKB-ARBA"/>
</dbReference>
<reference evidence="9" key="1">
    <citation type="submission" date="2020-05" db="EMBL/GenBank/DDBJ databases">
        <authorList>
            <person name="Chiriac C."/>
            <person name="Salcher M."/>
            <person name="Ghai R."/>
            <person name="Kavagutti S V."/>
        </authorList>
    </citation>
    <scope>NUCLEOTIDE SEQUENCE</scope>
</reference>
<dbReference type="GO" id="GO:0016763">
    <property type="term" value="F:pentosyltransferase activity"/>
    <property type="evidence" value="ECO:0007669"/>
    <property type="project" value="TreeGrafter"/>
</dbReference>
<keyword evidence="6 8" id="KW-1133">Transmembrane helix</keyword>
<name>A0A6J6S5J6_9ZZZZ</name>
<keyword evidence="2" id="KW-1003">Cell membrane</keyword>
<keyword evidence="7 8" id="KW-0472">Membrane</keyword>
<evidence type="ECO:0000256" key="1">
    <source>
        <dbReference type="ARBA" id="ARBA00004651"/>
    </source>
</evidence>
<evidence type="ECO:0000256" key="2">
    <source>
        <dbReference type="ARBA" id="ARBA00022475"/>
    </source>
</evidence>
<comment type="subcellular location">
    <subcellularLocation>
        <location evidence="1">Cell membrane</location>
        <topology evidence="1">Multi-pass membrane protein</topology>
    </subcellularLocation>
</comment>
<feature type="transmembrane region" description="Helical" evidence="8">
    <location>
        <begin position="395"/>
        <end position="416"/>
    </location>
</feature>
<feature type="transmembrane region" description="Helical" evidence="8">
    <location>
        <begin position="144"/>
        <end position="177"/>
    </location>
</feature>
<evidence type="ECO:0000256" key="8">
    <source>
        <dbReference type="SAM" id="Phobius"/>
    </source>
</evidence>
<keyword evidence="3" id="KW-0328">Glycosyltransferase</keyword>
<evidence type="ECO:0000256" key="7">
    <source>
        <dbReference type="ARBA" id="ARBA00023136"/>
    </source>
</evidence>
<accession>A0A6J6S5J6</accession>
<feature type="transmembrane region" description="Helical" evidence="8">
    <location>
        <begin position="40"/>
        <end position="58"/>
    </location>
</feature>
<dbReference type="AlphaFoldDB" id="A0A6J6S5J6"/>
<feature type="transmembrane region" description="Helical" evidence="8">
    <location>
        <begin position="363"/>
        <end position="383"/>
    </location>
</feature>
<feature type="transmembrane region" description="Helical" evidence="8">
    <location>
        <begin position="231"/>
        <end position="255"/>
    </location>
</feature>
<protein>
    <submittedName>
        <fullName evidence="9">Unannotated protein</fullName>
    </submittedName>
</protein>
<dbReference type="PANTHER" id="PTHR33908:SF11">
    <property type="entry name" value="MEMBRANE PROTEIN"/>
    <property type="match status" value="1"/>
</dbReference>
<evidence type="ECO:0000256" key="6">
    <source>
        <dbReference type="ARBA" id="ARBA00022989"/>
    </source>
</evidence>
<gene>
    <name evidence="9" type="ORF">UFOPK2766_00248</name>
</gene>
<organism evidence="9">
    <name type="scientific">freshwater metagenome</name>
    <dbReference type="NCBI Taxonomy" id="449393"/>
    <lineage>
        <taxon>unclassified sequences</taxon>
        <taxon>metagenomes</taxon>
        <taxon>ecological metagenomes</taxon>
    </lineage>
</organism>
<dbReference type="PANTHER" id="PTHR33908">
    <property type="entry name" value="MANNOSYLTRANSFERASE YKCB-RELATED"/>
    <property type="match status" value="1"/>
</dbReference>
<keyword evidence="5 8" id="KW-0812">Transmembrane</keyword>
<evidence type="ECO:0000256" key="3">
    <source>
        <dbReference type="ARBA" id="ARBA00022676"/>
    </source>
</evidence>
<proteinExistence type="predicted"/>
<sequence>MAVTTYSAGLVSSSVVLDSPTWPTVVKAKISSLSERTRDFLSVLIIGVALLLPVWGLLRYQGPPMEEGFMLAFPEQILLGRLPHRDFLHLYGPGSLWFLAGVYKLFGTTIVVERLVGLLQHGAVAFGMFALLKPFGRRIATASALVALVILIGPGGLSAMAWNGALGLAVCSLALGAAACKEDSSHPKVLAAIAGVLAGAALLFRPDLFIAVGLGSLAMMFRMAKPQRLPLVLGGLATVALYIPHVVLSGLGASFEGMFLEPVFKLRAGRALPVPPTWDRADGFLQRAGALRPSGWPLPMPEISQQIFLWFFLVPASILLVLFAAWRLRKQEPDSSRTTALWPAALFCAALITQAVQRPDSTHLSWVTGISFALCIPAIAVLVQQARPSWAVSRSAWLGTACIGAILVVVIPFYPLRTYVDLAGQSFGRNTFGYEITRDGRSFYIGNAEGATDAQQITDQLSRLSQPGESLIVGPTDLSRTNYNDAFFYYLFPELPPGTRYIEMDPGLADASDSGLAEELLNNDWLILSDVWSDWSEPNTSSGSGSPVPNQVVKDHYCKVTEANMFSLYRRCR</sequence>
<feature type="transmembrane region" description="Helical" evidence="8">
    <location>
        <begin position="189"/>
        <end position="219"/>
    </location>
</feature>
<dbReference type="InterPro" id="IPR050297">
    <property type="entry name" value="LipidA_mod_glycosyltrf_83"/>
</dbReference>